<protein>
    <submittedName>
        <fullName evidence="3">Putative large ATP-binding protein</fullName>
    </submittedName>
</protein>
<dbReference type="PANTHER" id="PTHR46844">
    <property type="entry name" value="SLR5058 PROTEIN"/>
    <property type="match status" value="1"/>
</dbReference>
<dbReference type="InterPro" id="IPR043504">
    <property type="entry name" value="Peptidase_S1_PA_chymotrypsin"/>
</dbReference>
<dbReference type="GO" id="GO:0005524">
    <property type="term" value="F:ATP binding"/>
    <property type="evidence" value="ECO:0007669"/>
    <property type="project" value="UniProtKB-KW"/>
</dbReference>
<dbReference type="SUPFAM" id="SSF50494">
    <property type="entry name" value="Trypsin-like serine proteases"/>
    <property type="match status" value="1"/>
</dbReference>
<dbReference type="InterPro" id="IPR032675">
    <property type="entry name" value="LRR_dom_sf"/>
</dbReference>
<proteinExistence type="predicted"/>
<evidence type="ECO:0000256" key="1">
    <source>
        <dbReference type="ARBA" id="ARBA00022741"/>
    </source>
</evidence>
<accession>A0A1B1MEL2</accession>
<dbReference type="PROSITE" id="PS50837">
    <property type="entry name" value="NACHT"/>
    <property type="match status" value="1"/>
</dbReference>
<keyword evidence="2 3" id="KW-0067">ATP-binding</keyword>
<dbReference type="Proteomes" id="UP000092598">
    <property type="component" value="Chromosome"/>
</dbReference>
<dbReference type="Pfam" id="PF05729">
    <property type="entry name" value="NACHT"/>
    <property type="match status" value="1"/>
</dbReference>
<evidence type="ECO:0000313" key="3">
    <source>
        <dbReference type="EMBL" id="ANS67014.1"/>
    </source>
</evidence>
<dbReference type="Gene3D" id="3.40.50.300">
    <property type="entry name" value="P-loop containing nucleotide triphosphate hydrolases"/>
    <property type="match status" value="1"/>
</dbReference>
<organism evidence="3 4">
    <name type="scientific">Streptomyces lincolnensis</name>
    <dbReference type="NCBI Taxonomy" id="1915"/>
    <lineage>
        <taxon>Bacteria</taxon>
        <taxon>Bacillati</taxon>
        <taxon>Actinomycetota</taxon>
        <taxon>Actinomycetes</taxon>
        <taxon>Kitasatosporales</taxon>
        <taxon>Streptomycetaceae</taxon>
        <taxon>Streptomyces</taxon>
    </lineage>
</organism>
<reference evidence="3 4" key="1">
    <citation type="submission" date="2016-07" db="EMBL/GenBank/DDBJ databases">
        <title>Enhancement of antibiotic productionsby engineered nitrateutilization in actinobacteria.</title>
        <authorList>
            <person name="Meng S.C."/>
        </authorList>
    </citation>
    <scope>NUCLEOTIDE SEQUENCE [LARGE SCALE GENOMIC DNA]</scope>
    <source>
        <strain evidence="3 4">NRRL 2936</strain>
    </source>
</reference>
<evidence type="ECO:0000313" key="4">
    <source>
        <dbReference type="Proteomes" id="UP000092598"/>
    </source>
</evidence>
<sequence length="1104" mass="121729">MLRSAVDRSVVVLAGAQGSGVMLTPRLVLTSAHVLRNREWIRTVHPESEQPLPSRAVWQDEENDVALLLTGEELVDPERWALSRLRWGVLDAADPLPGCQIVGFPAVQRFGPDEHLEYDQLTGTVLPMAGRIRSLLVCEFDRAPVAAPKHGASPFAGLSGAPVFAGAVLIGVVTEVPAGRDHRRVEAVPVQRILEAPGFPHHVMGAESGHVPPVLEAVLPGCHLQDEQFERHYARALKTRYRKIEIFGIDELGTTETNWDLDTAYLSLEAISASAPREHDPVSKNVSMPRRINELLADRPRTLLRGEAGAGKTTLVWWLASHAACGALDHELAELNGLVPFVIPMRSLLARGMAFPAPHELATVAELQIDRVPDGWARRVLESGRALLLVDGMDEVPPAERTEARRRLGDLLAMYPHNRCLVTVRPLAVAADWLGSEGFEELRLLPMRDEDVLAFSRAWHAAARLECKDFRDAHRAAAEEKNLHALERALERELARNPALLRLSRTPLLAAVVCALHRRRRGFLPETRWSLYNAALTMLLGSRDTLRRVEAPEGIVLGVEEHQQLLQRIAAWLARGGYAEFSHAQGRHQIELAMRGMPQVRQQGSPEAVLTHLLNRSGLLQERNERVIQFIHRTFQDYLAAKELQESDGLGELLRHAADEEWQDIVLLAVGHCHRGEVRRLIEGLIEKGDQAEDLRTRGDIHVLAARCALGAVVLDDEVREQIADRVRALIPPADGTAAAKLTSLGPYVFPLVPDPAELSDQEAKAVVQVVRDIGGSASLPLLRRFAPHCSPGVREVLVTAWHRHPVEEYAREVLAHVPLEDAQVVVVNRAEAAALRHCGPVGHVMTDMAISGTDLAKLLPEQGIRELTVLDNSLLGDLSFVRGLAGLTSLSLSVCPRVRSFTALEGLPLTSLRLELNEIEKSALGSLQRLDRLTDLSLDGTLLDSSIPLPPGHPTVERLRLSSPAKMMINDLSQWPALRELVVRGDCHAHSLLLAASRAPSLSALEFSITSLRLPRQVVPPAVDKEDGLLPRRPRELEPLPTIRSLTLRDVSRGGSTRDLARVFPRLTHLALEYAEESRLDLTPLRQHTGLSIVVNGRAIRPE</sequence>
<dbReference type="STRING" id="1915.SLINC_4790"/>
<gene>
    <name evidence="3" type="ORF">SLINC_4790</name>
</gene>
<dbReference type="Gene3D" id="2.40.10.10">
    <property type="entry name" value="Trypsin-like serine proteases"/>
    <property type="match status" value="1"/>
</dbReference>
<evidence type="ECO:0000256" key="2">
    <source>
        <dbReference type="ARBA" id="ARBA00022840"/>
    </source>
</evidence>
<dbReference type="SUPFAM" id="SSF52047">
    <property type="entry name" value="RNI-like"/>
    <property type="match status" value="1"/>
</dbReference>
<dbReference type="InterPro" id="IPR027417">
    <property type="entry name" value="P-loop_NTPase"/>
</dbReference>
<dbReference type="AlphaFoldDB" id="A0A1B1MEL2"/>
<dbReference type="PANTHER" id="PTHR46844:SF1">
    <property type="entry name" value="SLR5058 PROTEIN"/>
    <property type="match status" value="1"/>
</dbReference>
<dbReference type="InterPro" id="IPR009003">
    <property type="entry name" value="Peptidase_S1_PA"/>
</dbReference>
<keyword evidence="4" id="KW-1185">Reference proteome</keyword>
<dbReference type="Pfam" id="PF13365">
    <property type="entry name" value="Trypsin_2"/>
    <property type="match status" value="1"/>
</dbReference>
<dbReference type="KEGG" id="sls:SLINC_4790"/>
<name>A0A1B1MEL2_STRLN</name>
<dbReference type="InterPro" id="IPR007111">
    <property type="entry name" value="NACHT_NTPase"/>
</dbReference>
<dbReference type="SUPFAM" id="SSF52540">
    <property type="entry name" value="P-loop containing nucleoside triphosphate hydrolases"/>
    <property type="match status" value="1"/>
</dbReference>
<dbReference type="RefSeq" id="WP_067437516.1">
    <property type="nucleotide sequence ID" value="NZ_CP016438.1"/>
</dbReference>
<dbReference type="PATRIC" id="fig|1915.4.peg.5323"/>
<keyword evidence="1" id="KW-0547">Nucleotide-binding</keyword>
<dbReference type="EMBL" id="CP016438">
    <property type="protein sequence ID" value="ANS67014.1"/>
    <property type="molecule type" value="Genomic_DNA"/>
</dbReference>
<dbReference type="Gene3D" id="3.80.10.10">
    <property type="entry name" value="Ribonuclease Inhibitor"/>
    <property type="match status" value="1"/>
</dbReference>